<dbReference type="InterPro" id="IPR036677">
    <property type="entry name" value="EutN_CcmL_sf"/>
</dbReference>
<dbReference type="Pfam" id="PF03319">
    <property type="entry name" value="EutN_CcmL"/>
    <property type="match status" value="1"/>
</dbReference>
<dbReference type="Gene3D" id="2.40.50.220">
    <property type="entry name" value="EutN/Ccml"/>
    <property type="match status" value="1"/>
</dbReference>
<dbReference type="InterPro" id="IPR014077">
    <property type="entry name" value="CsoS4B"/>
</dbReference>
<dbReference type="SUPFAM" id="SSF159133">
    <property type="entry name" value="EutN/CcmL-like"/>
    <property type="match status" value="1"/>
</dbReference>
<dbReference type="InterPro" id="IPR004992">
    <property type="entry name" value="EutN_CcmL"/>
</dbReference>
<dbReference type="CDD" id="cd01614">
    <property type="entry name" value="EutN_CcmL"/>
    <property type="match status" value="1"/>
</dbReference>
<feature type="region of interest" description="Disordered" evidence="3">
    <location>
        <begin position="83"/>
        <end position="104"/>
    </location>
</feature>
<dbReference type="Proteomes" id="UP001138768">
    <property type="component" value="Unassembled WGS sequence"/>
</dbReference>
<protein>
    <submittedName>
        <fullName evidence="4">Carboxysome peptide B</fullName>
    </submittedName>
</protein>
<proteinExistence type="predicted"/>
<accession>A0A9X1B412</accession>
<keyword evidence="5" id="KW-1185">Reference proteome</keyword>
<evidence type="ECO:0000256" key="2">
    <source>
        <dbReference type="ARBA" id="ARBA00024446"/>
    </source>
</evidence>
<dbReference type="RefSeq" id="WP_200241212.1">
    <property type="nucleotide sequence ID" value="NZ_JAXUFI010000030.1"/>
</dbReference>
<evidence type="ECO:0000256" key="3">
    <source>
        <dbReference type="SAM" id="MobiDB-lite"/>
    </source>
</evidence>
<gene>
    <name evidence="4" type="ORF">CKO42_07335</name>
</gene>
<dbReference type="PROSITE" id="PS51932">
    <property type="entry name" value="BMV"/>
    <property type="match status" value="1"/>
</dbReference>
<evidence type="ECO:0000313" key="4">
    <source>
        <dbReference type="EMBL" id="MBK1618256.1"/>
    </source>
</evidence>
<name>A0A9X1B412_9GAMM</name>
<organism evidence="4 5">
    <name type="scientific">Lamprobacter modestohalophilus</name>
    <dbReference type="NCBI Taxonomy" id="1064514"/>
    <lineage>
        <taxon>Bacteria</taxon>
        <taxon>Pseudomonadati</taxon>
        <taxon>Pseudomonadota</taxon>
        <taxon>Gammaproteobacteria</taxon>
        <taxon>Chromatiales</taxon>
        <taxon>Chromatiaceae</taxon>
        <taxon>Lamprobacter</taxon>
    </lineage>
</organism>
<sequence>MEINQVVGTLYCTERIEGLRHCSLQILKDRKGNLLVATDPVGVRPGNWVFTVSGSAGRLAMDDPKTMTDLAIGGIIDFWQPKQVAKPDSSSGDEQPTEQRDQAA</sequence>
<evidence type="ECO:0000313" key="5">
    <source>
        <dbReference type="Proteomes" id="UP001138768"/>
    </source>
</evidence>
<dbReference type="GO" id="GO:0031469">
    <property type="term" value="C:bacterial microcompartment"/>
    <property type="evidence" value="ECO:0007669"/>
    <property type="project" value="UniProtKB-SubCell"/>
</dbReference>
<evidence type="ECO:0000256" key="1">
    <source>
        <dbReference type="ARBA" id="ARBA00024322"/>
    </source>
</evidence>
<dbReference type="EMBL" id="NRRY01000008">
    <property type="protein sequence ID" value="MBK1618256.1"/>
    <property type="molecule type" value="Genomic_DNA"/>
</dbReference>
<comment type="caution">
    <text evidence="4">The sequence shown here is derived from an EMBL/GenBank/DDBJ whole genome shotgun (WGS) entry which is preliminary data.</text>
</comment>
<reference evidence="4 5" key="1">
    <citation type="journal article" date="2020" name="Microorganisms">
        <title>Osmotic Adaptation and Compatible Solute Biosynthesis of Phototrophic Bacteria as Revealed from Genome Analyses.</title>
        <authorList>
            <person name="Imhoff J.F."/>
            <person name="Rahn T."/>
            <person name="Kunzel S."/>
            <person name="Keller A."/>
            <person name="Neulinger S.C."/>
        </authorList>
    </citation>
    <scope>NUCLEOTIDE SEQUENCE [LARGE SCALE GENOMIC DNA]</scope>
    <source>
        <strain evidence="4 5">DSM 25653</strain>
    </source>
</reference>
<comment type="subcellular location">
    <subcellularLocation>
        <location evidence="1">Bacterial microcompartment</location>
    </subcellularLocation>
</comment>
<keyword evidence="2" id="KW-1283">Bacterial microcompartment</keyword>
<dbReference type="NCBIfam" id="TIGR02704">
    <property type="entry name" value="carboxysome_B"/>
    <property type="match status" value="1"/>
</dbReference>
<dbReference type="AlphaFoldDB" id="A0A9X1B412"/>